<keyword evidence="3" id="KW-1185">Reference proteome</keyword>
<proteinExistence type="predicted"/>
<dbReference type="Proteomes" id="UP000018538">
    <property type="component" value="Unassembled WGS sequence"/>
</dbReference>
<gene>
    <name evidence="2" type="ORF">YYC_01634</name>
</gene>
<feature type="compositionally biased region" description="Low complexity" evidence="1">
    <location>
        <begin position="33"/>
        <end position="46"/>
    </location>
</feature>
<name>V7PT74_PLAYE</name>
<feature type="region of interest" description="Disordered" evidence="1">
    <location>
        <begin position="67"/>
        <end position="198"/>
    </location>
</feature>
<feature type="compositionally biased region" description="Basic and acidic residues" evidence="1">
    <location>
        <begin position="90"/>
        <end position="100"/>
    </location>
</feature>
<feature type="compositionally biased region" description="Basic and acidic residues" evidence="1">
    <location>
        <begin position="142"/>
        <end position="173"/>
    </location>
</feature>
<evidence type="ECO:0000313" key="3">
    <source>
        <dbReference type="Proteomes" id="UP000018538"/>
    </source>
</evidence>
<evidence type="ECO:0008006" key="4">
    <source>
        <dbReference type="Google" id="ProtNLM"/>
    </source>
</evidence>
<organism evidence="2 3">
    <name type="scientific">Plasmodium yoelii 17X</name>
    <dbReference type="NCBI Taxonomy" id="1323249"/>
    <lineage>
        <taxon>Eukaryota</taxon>
        <taxon>Sar</taxon>
        <taxon>Alveolata</taxon>
        <taxon>Apicomplexa</taxon>
        <taxon>Aconoidasida</taxon>
        <taxon>Haemosporida</taxon>
        <taxon>Plasmodiidae</taxon>
        <taxon>Plasmodium</taxon>
        <taxon>Plasmodium (Vinckeia)</taxon>
    </lineage>
</organism>
<dbReference type="OrthoDB" id="394404at2759"/>
<reference evidence="2 3" key="1">
    <citation type="submission" date="2013-11" db="EMBL/GenBank/DDBJ databases">
        <title>The Genome Sequence of Plasmodium yoelii 17X.</title>
        <authorList>
            <consortium name="The Broad Institute Genomics Platform"/>
            <consortium name="The Broad Institute Genome Sequencing Center for Infectious Disease"/>
            <person name="Neafsey D."/>
            <person name="Adams J."/>
            <person name="Walker B."/>
            <person name="Young S.K."/>
            <person name="Zeng Q."/>
            <person name="Gargeya S."/>
            <person name="Fitzgerald M."/>
            <person name="Haas B."/>
            <person name="Abouelleil A."/>
            <person name="Alvarado L."/>
            <person name="Chapman S.B."/>
            <person name="Gainer-Dewar J."/>
            <person name="Goldberg J."/>
            <person name="Griggs A."/>
            <person name="Gujja S."/>
            <person name="Hansen M."/>
            <person name="Howarth C."/>
            <person name="Imamovic A."/>
            <person name="Ireland A."/>
            <person name="Larimer J."/>
            <person name="McCowan C."/>
            <person name="Murphy C."/>
            <person name="Pearson M."/>
            <person name="Poon T.W."/>
            <person name="Priest M."/>
            <person name="Roberts A."/>
            <person name="Saif S."/>
            <person name="Shea T."/>
            <person name="Sykes S."/>
            <person name="Wortman J."/>
            <person name="Nusbaum C."/>
            <person name="Birren B."/>
        </authorList>
    </citation>
    <scope>NUCLEOTIDE SEQUENCE [LARGE SCALE GENOMIC DNA]</scope>
    <source>
        <strain evidence="2 3">17X</strain>
    </source>
</reference>
<sequence>MEGANSEINMKADDQTTKRGTIIDQNEKRECNNGDCLDNNNNNPESGNGGGYLFNLLGRLNNYKKPKSKTISEEACINGNCDVEENDNNSLKDDESKKENLNGGQPEKGNIKKNDATKKGEPTSKGGTSKKGESAPKGTTSKKGESAKKGSTSKKGESTPKGGDTSKKGDINSKNDVSCSKGLSPKNATKNGELTKNNNVKELKKNEHNLTSNINGVATVASMIANKNILNDLKKNEDKEKLYKLEQNKSDDIADNNISNKKNGGGNSIDNINNDHVMKIGESECREKIEELIKEIQMNDGLYDEKNNEIFLLYTELYKYLIDLTDYINIGSNNLKKYIKEEIEKLKENNELIFHFLKNFKKKKNNILLNLNDSTLDEIKSSFFENFEKILKGMEEELLEQYYNDLEESVMKNRTVGVIFIILCRNQIIYVLEKLYKNVFMPTVDNFEEINKVIKSLTNMNNFTRIIITVNVSNNTNRDSKINNNVDRSIKHIIGNGIETNINGVNNIIHDVVENELTSLIQNGLNNNMSMVGCNNISSPRNNTNNNYLISINRNIQKISENINEIDQMDDDDEFDERQEFEDDNSNLENKTSFGSLRNGSNKLNKLNFNKKTNYFRKENNDAQVLLSACTPNASSSFVEKKLREKNVKKKIMSNDSNSSKNNHILFNDKNISKSISYDRNHLNSNTTANNLLISSNSNDTTLNCSNMGSNNGTNNSIINNSNCINGSNASSNNSNNKTNSNISTNASTNLGNSNNICSNSILGGIVNGVINNNTNMNNNNCNSVSDNDYFSDMMVYISWVPKSARCQYPLELPKNSAERNKLAEYIEAKEQMLYILKLMGYEEIDNIYFHPPKGSHIKIKFKTLACMNKFLKAYKNTPDKWKEDMFNFFNIPLRSSISVRDLRIERAVPRSSTAEFKKIKKINKNNHDLFLFKENYNLCQDNSVEKLEKINFQYDSYTKNIMGTIGSTGNSRCDNNSTSTMHSFIQGGNVKNNNSVINNISNTNIKKYNGGKKYFNKIKGFNNLNSDYINNSMLSNNSTFDDIDNNIIFAHNNNNNNNNVDDIEHSINISCNNNMVSCSGDGTNIMQTSRLYSVNNNRNNIGTTTVMIPNAILGNRNNNSQNITNTISSNRLGLHTIKENGKYYYENKMYNHMNRANIFNGNSLIPNNLNNDNFINTSNDDDGNSVHNNSTIVNGNICINGKNENGKLNYNINHSATMFTSRNPSRNMYILKNKNMNRNGIGTETGTTGASLLSASTFVNTNTTPHSINNKDIMNNNQSFNLKKQTHYASYSNNTNGLNDHIFSYTTNNNNNISIALNNRILNDNSRNTNNYSNRDLQNEPPNLTHFNTAIMDQNFEKEKNIRKFKNCYIASNTYTDNTINNVDANNNNNNNNNNNMDNSKIVNNSNTLENNNTNSGASIINGPLNNNNNNNMDNSKIVNNSNTLENNNTNSGASIINGPLNNNNNNNGSRSSSNSNMDRMINSCMHRLSNVKSHNNNNFCSSAFSSNILNKKYMQNNHINSSNNNNNEDIKEDFKNLINIDFINDIDMDYEEKNPHNIANEILNRNSNRHLHPKQGNVKRYMSLSNCLNDSLLENRTGNCTTNNDSMKGRDYSMYENLSFKNLNDFSSIINDVQDKTNDINFNENDFSYQSSNINNNLTNVCDEVNIDGSCVVIPDSYNNYFSDDKSNLYDNNKNTFFNYYNSMMQSANANNIHMNQNNNIGNTISNNIINNKIINNNMNTNNIGIDNNNNNTNNNNGANNNNPLNLVNDTTINDNFNSVDCVENNNHGTTKINNMNEAYY</sequence>
<protein>
    <recommendedName>
        <fullName evidence="4">Asparagine-rich protein</fullName>
    </recommendedName>
</protein>
<evidence type="ECO:0000256" key="1">
    <source>
        <dbReference type="SAM" id="MobiDB-lite"/>
    </source>
</evidence>
<evidence type="ECO:0000313" key="2">
    <source>
        <dbReference type="EMBL" id="ETB61822.1"/>
    </source>
</evidence>
<dbReference type="EMBL" id="KI635736">
    <property type="protein sequence ID" value="ETB61822.1"/>
    <property type="molecule type" value="Genomic_DNA"/>
</dbReference>
<feature type="region of interest" description="Disordered" evidence="1">
    <location>
        <begin position="580"/>
        <end position="599"/>
    </location>
</feature>
<accession>V7PT74</accession>
<feature type="region of interest" description="Disordered" evidence="1">
    <location>
        <begin position="1"/>
        <end position="53"/>
    </location>
</feature>
<feature type="compositionally biased region" description="Basic and acidic residues" evidence="1">
    <location>
        <begin position="109"/>
        <end position="122"/>
    </location>
</feature>
<feature type="compositionally biased region" description="Low complexity" evidence="1">
    <location>
        <begin position="1463"/>
        <end position="1478"/>
    </location>
</feature>
<feature type="compositionally biased region" description="Polar residues" evidence="1">
    <location>
        <begin position="587"/>
        <end position="599"/>
    </location>
</feature>
<feature type="region of interest" description="Disordered" evidence="1">
    <location>
        <begin position="1451"/>
        <end position="1480"/>
    </location>
</feature>